<dbReference type="GO" id="GO:0020037">
    <property type="term" value="F:heme binding"/>
    <property type="evidence" value="ECO:0007669"/>
    <property type="project" value="TreeGrafter"/>
</dbReference>
<dbReference type="InterPro" id="IPR003816">
    <property type="entry name" value="Nitrate_red_gam"/>
</dbReference>
<evidence type="ECO:0000256" key="9">
    <source>
        <dbReference type="ARBA" id="ARBA00023002"/>
    </source>
</evidence>
<dbReference type="OrthoDB" id="9788113at2"/>
<keyword evidence="12 14" id="KW-0472">Membrane</keyword>
<evidence type="ECO:0000256" key="12">
    <source>
        <dbReference type="ARBA" id="ARBA00023136"/>
    </source>
</evidence>
<feature type="transmembrane region" description="Helical" evidence="14">
    <location>
        <begin position="50"/>
        <end position="72"/>
    </location>
</feature>
<feature type="binding site" description="axial binding residue" evidence="13">
    <location>
        <position position="206"/>
    </location>
    <ligand>
        <name>heme b</name>
        <dbReference type="ChEBI" id="CHEBI:60344"/>
        <label>1</label>
    </ligand>
    <ligandPart>
        <name>Fe</name>
        <dbReference type="ChEBI" id="CHEBI:18248"/>
    </ligandPart>
</feature>
<dbReference type="Gene3D" id="1.20.950.20">
    <property type="entry name" value="Transmembrane di-heme cytochromes, Chain C"/>
    <property type="match status" value="1"/>
</dbReference>
<keyword evidence="8 14" id="KW-1133">Transmembrane helix</keyword>
<comment type="subcellular location">
    <subcellularLocation>
        <location evidence="1">Cell membrane</location>
        <topology evidence="1">Multi-pass membrane protein</topology>
    </subcellularLocation>
</comment>
<dbReference type="SUPFAM" id="SSF103501">
    <property type="entry name" value="Respiratory nitrate reductase 1 gamma chain"/>
    <property type="match status" value="1"/>
</dbReference>
<evidence type="ECO:0000256" key="5">
    <source>
        <dbReference type="ARBA" id="ARBA00022692"/>
    </source>
</evidence>
<dbReference type="GO" id="GO:0042128">
    <property type="term" value="P:nitrate assimilation"/>
    <property type="evidence" value="ECO:0007669"/>
    <property type="project" value="UniProtKB-KW"/>
</dbReference>
<keyword evidence="5 14" id="KW-0812">Transmembrane</keyword>
<sequence length="242" mass="28144">MTFFQNFFWVSFPYIMLTMFVVGHIYRYNVDQFGWSAKSSEFLEKKQLKWASILFHYGIIFVFFGHVAGILIPKAFYDAVGITDHMYHFGAVWIGGLAGVATIIGVLLLMVRRFTVKRIYIHSTFRDILVLVLLTLIIITGFFNTVWITGRGIAFEYRETISPWFRSILSLNPTPSLMIGIPVGFQIHVVSALLLFGIWPFTRLVHVWSLPLEYLNRKFIVYRAVFGRRHLAMSTERKDKLE</sequence>
<dbReference type="NCBIfam" id="TIGR00351">
    <property type="entry name" value="narI"/>
    <property type="match status" value="1"/>
</dbReference>
<feature type="binding site" description="axial binding residue" evidence="13">
    <location>
        <position position="188"/>
    </location>
    <ligand>
        <name>heme b</name>
        <dbReference type="ChEBI" id="CHEBI:60344"/>
        <label>1</label>
    </ligand>
    <ligandPart>
        <name>Fe</name>
        <dbReference type="ChEBI" id="CHEBI:18248"/>
    </ligandPart>
</feature>
<dbReference type="AlphaFoldDB" id="K6CZY3"/>
<dbReference type="GO" id="GO:0046872">
    <property type="term" value="F:metal ion binding"/>
    <property type="evidence" value="ECO:0007669"/>
    <property type="project" value="UniProtKB-KW"/>
</dbReference>
<evidence type="ECO:0000256" key="14">
    <source>
        <dbReference type="SAM" id="Phobius"/>
    </source>
</evidence>
<feature type="binding site" description="axial binding residue" evidence="13">
    <location>
        <position position="56"/>
    </location>
    <ligand>
        <name>heme b</name>
        <dbReference type="ChEBI" id="CHEBI:60344"/>
        <label>1</label>
    </ligand>
    <ligandPart>
        <name>Fe</name>
        <dbReference type="ChEBI" id="CHEBI:18248"/>
    </ligandPart>
</feature>
<evidence type="ECO:0000256" key="4">
    <source>
        <dbReference type="ARBA" id="ARBA00022617"/>
    </source>
</evidence>
<dbReference type="PATRIC" id="fig|1117379.3.peg.3847"/>
<comment type="caution">
    <text evidence="16">The sequence shown here is derived from an EMBL/GenBank/DDBJ whole genome shotgun (WGS) entry which is preliminary data.</text>
</comment>
<dbReference type="InterPro" id="IPR036197">
    <property type="entry name" value="NarG-like_sf"/>
</dbReference>
<dbReference type="GO" id="GO:0009325">
    <property type="term" value="C:nitrate reductase complex"/>
    <property type="evidence" value="ECO:0007669"/>
    <property type="project" value="InterPro"/>
</dbReference>
<dbReference type="Pfam" id="PF02665">
    <property type="entry name" value="Nitrate_red_gam"/>
    <property type="match status" value="1"/>
</dbReference>
<gene>
    <name evidence="16" type="primary">narI</name>
    <name evidence="16" type="ORF">BABA_18582</name>
</gene>
<evidence type="ECO:0000256" key="1">
    <source>
        <dbReference type="ARBA" id="ARBA00004651"/>
    </source>
</evidence>
<dbReference type="PANTHER" id="PTHR30598:SF3">
    <property type="entry name" value="RESPIRATORY NITRATE REDUCTASE 1 GAMMA CHAIN"/>
    <property type="match status" value="1"/>
</dbReference>
<dbReference type="GO" id="GO:0019645">
    <property type="term" value="P:anaerobic electron transport chain"/>
    <property type="evidence" value="ECO:0007669"/>
    <property type="project" value="TreeGrafter"/>
</dbReference>
<dbReference type="GO" id="GO:0009055">
    <property type="term" value="F:electron transfer activity"/>
    <property type="evidence" value="ECO:0007669"/>
    <property type="project" value="TreeGrafter"/>
</dbReference>
<keyword evidence="6" id="KW-0479">Metal-binding</keyword>
<evidence type="ECO:0000256" key="10">
    <source>
        <dbReference type="ARBA" id="ARBA00023004"/>
    </source>
</evidence>
<feature type="domain" description="NarG-like" evidence="15">
    <location>
        <begin position="6"/>
        <end position="224"/>
    </location>
</feature>
<keyword evidence="7" id="KW-0249">Electron transport</keyword>
<dbReference type="GO" id="GO:0005886">
    <property type="term" value="C:plasma membrane"/>
    <property type="evidence" value="ECO:0007669"/>
    <property type="project" value="UniProtKB-SubCell"/>
</dbReference>
<accession>K6CZY3</accession>
<dbReference type="STRING" id="1117379.BABA_18582"/>
<keyword evidence="9 16" id="KW-0560">Oxidoreductase</keyword>
<evidence type="ECO:0000259" key="15">
    <source>
        <dbReference type="Pfam" id="PF02665"/>
    </source>
</evidence>
<evidence type="ECO:0000256" key="11">
    <source>
        <dbReference type="ARBA" id="ARBA00023063"/>
    </source>
</evidence>
<name>K6CZY3_9BACI</name>
<feature type="transmembrane region" description="Helical" evidence="14">
    <location>
        <begin position="92"/>
        <end position="116"/>
    </location>
</feature>
<dbReference type="PANTHER" id="PTHR30598">
    <property type="entry name" value="NITRATE REDUCTASE PRIVATE CHAPERONE, REDOX ENZYME MATURATION PROTEIN REMP FAMILY"/>
    <property type="match status" value="1"/>
</dbReference>
<protein>
    <submittedName>
        <fullName evidence="16">Respiratory nitrate reductase subunit gamma</fullName>
        <ecNumber evidence="16">1.7.99.4</ecNumber>
    </submittedName>
</protein>
<keyword evidence="17" id="KW-1185">Reference proteome</keyword>
<evidence type="ECO:0000256" key="2">
    <source>
        <dbReference type="ARBA" id="ARBA00022448"/>
    </source>
</evidence>
<dbReference type="GO" id="GO:0008940">
    <property type="term" value="F:nitrate reductase activity"/>
    <property type="evidence" value="ECO:0007669"/>
    <property type="project" value="InterPro"/>
</dbReference>
<feature type="binding site" description="axial binding residue" evidence="13">
    <location>
        <position position="66"/>
    </location>
    <ligand>
        <name>heme b</name>
        <dbReference type="ChEBI" id="CHEBI:60344"/>
        <label>2</label>
    </ligand>
    <ligandPart>
        <name>Fe</name>
        <dbReference type="ChEBI" id="CHEBI:18248"/>
    </ligandPart>
</feature>
<keyword evidence="11" id="KW-0534">Nitrate assimilation</keyword>
<evidence type="ECO:0000313" key="17">
    <source>
        <dbReference type="Proteomes" id="UP000006316"/>
    </source>
</evidence>
<evidence type="ECO:0000256" key="6">
    <source>
        <dbReference type="ARBA" id="ARBA00022723"/>
    </source>
</evidence>
<evidence type="ECO:0000256" key="13">
    <source>
        <dbReference type="PIRSR" id="PIRSR603816-1"/>
    </source>
</evidence>
<dbReference type="eggNOG" id="COG2181">
    <property type="taxonomic scope" value="Bacteria"/>
</dbReference>
<dbReference type="FunFam" id="1.20.950.20:FF:000001">
    <property type="entry name" value="Respiratory nitrate reductase subunit gamma"/>
    <property type="match status" value="1"/>
</dbReference>
<keyword evidence="3" id="KW-1003">Cell membrane</keyword>
<organism evidence="16 17">
    <name type="scientific">Neobacillus bataviensis LMG 21833</name>
    <dbReference type="NCBI Taxonomy" id="1117379"/>
    <lineage>
        <taxon>Bacteria</taxon>
        <taxon>Bacillati</taxon>
        <taxon>Bacillota</taxon>
        <taxon>Bacilli</taxon>
        <taxon>Bacillales</taxon>
        <taxon>Bacillaceae</taxon>
        <taxon>Neobacillus</taxon>
    </lineage>
</organism>
<keyword evidence="4 13" id="KW-0349">Heme</keyword>
<dbReference type="EMBL" id="AJLS01000126">
    <property type="protein sequence ID" value="EKN65797.1"/>
    <property type="molecule type" value="Genomic_DNA"/>
</dbReference>
<evidence type="ECO:0000313" key="16">
    <source>
        <dbReference type="EMBL" id="EKN65797.1"/>
    </source>
</evidence>
<dbReference type="EC" id="1.7.99.4" evidence="16"/>
<feature type="transmembrane region" description="Helical" evidence="14">
    <location>
        <begin position="6"/>
        <end position="29"/>
    </location>
</feature>
<evidence type="ECO:0000256" key="7">
    <source>
        <dbReference type="ARBA" id="ARBA00022982"/>
    </source>
</evidence>
<keyword evidence="2" id="KW-0813">Transport</keyword>
<dbReference type="Proteomes" id="UP000006316">
    <property type="component" value="Unassembled WGS sequence"/>
</dbReference>
<dbReference type="InterPro" id="IPR023234">
    <property type="entry name" value="NarG-like_domain"/>
</dbReference>
<dbReference type="InterPro" id="IPR051936">
    <property type="entry name" value="Heme-iron_electron_transfer"/>
</dbReference>
<reference evidence="16 17" key="1">
    <citation type="journal article" date="2012" name="Front. Microbiol.">
        <title>Redundancy and modularity in membrane-associated dissimilatory nitrate reduction in Bacillus.</title>
        <authorList>
            <person name="Heylen K."/>
            <person name="Keltjens J."/>
        </authorList>
    </citation>
    <scope>NUCLEOTIDE SEQUENCE [LARGE SCALE GENOMIC DNA]</scope>
    <source>
        <strain evidence="17">LMG 21833T</strain>
    </source>
</reference>
<proteinExistence type="predicted"/>
<dbReference type="RefSeq" id="WP_007086710.1">
    <property type="nucleotide sequence ID" value="NZ_AJLS01000126.1"/>
</dbReference>
<evidence type="ECO:0000256" key="3">
    <source>
        <dbReference type="ARBA" id="ARBA00022475"/>
    </source>
</evidence>
<keyword evidence="10 13" id="KW-0408">Iron</keyword>
<feature type="transmembrane region" description="Helical" evidence="14">
    <location>
        <begin position="128"/>
        <end position="148"/>
    </location>
</feature>
<evidence type="ECO:0000256" key="8">
    <source>
        <dbReference type="ARBA" id="ARBA00022989"/>
    </source>
</evidence>
<feature type="transmembrane region" description="Helical" evidence="14">
    <location>
        <begin position="177"/>
        <end position="199"/>
    </location>
</feature>